<evidence type="ECO:0000259" key="1">
    <source>
        <dbReference type="Pfam" id="PF01408"/>
    </source>
</evidence>
<sequence length="349" mass="39189">MTKRRCLMIGAGGMAGAWIRRFYPNFRDRAEIVGLVDIKPDILKDAGDFLNLPPSRRFTDLRAAFQAVDADYCTIVIPPAAHRDAVTLAVERKMDIFSEKPIADTWDACVDIYRAVKRAGLRMLVIQNYRYTPRMLTMREVLRSGRLGRINYLMGRFAADYRKYGAWGAFRHEIPHSLLVEGAVHHFDMLRNLSGADCKTVAGWEWNPAWSSFKGECNNLYVLTMSNGVRACYEGSGTGAGVQNSWHKEYYRAECEGGAVAVGRDDVVRVYEHRAGQGMRIEEVPSVRPAHEGHNHLIHEWLNWLDGGPPPDTVLDDNLKSVATVFGAIEASRTNSVVDVEKMVAEVTL</sequence>
<dbReference type="PANTHER" id="PTHR43377">
    <property type="entry name" value="BILIVERDIN REDUCTASE A"/>
    <property type="match status" value="1"/>
</dbReference>
<accession>A0A1F6C3R1</accession>
<dbReference type="Gene3D" id="3.30.360.10">
    <property type="entry name" value="Dihydrodipicolinate Reductase, domain 2"/>
    <property type="match status" value="1"/>
</dbReference>
<proteinExistence type="predicted"/>
<protein>
    <recommendedName>
        <fullName evidence="5">Oxidoreductase</fullName>
    </recommendedName>
</protein>
<reference evidence="3 4" key="1">
    <citation type="journal article" date="2016" name="Nat. Commun.">
        <title>Thousands of microbial genomes shed light on interconnected biogeochemical processes in an aquifer system.</title>
        <authorList>
            <person name="Anantharaman K."/>
            <person name="Brown C.T."/>
            <person name="Hug L.A."/>
            <person name="Sharon I."/>
            <person name="Castelle C.J."/>
            <person name="Probst A.J."/>
            <person name="Thomas B.C."/>
            <person name="Singh A."/>
            <person name="Wilkins M.J."/>
            <person name="Karaoz U."/>
            <person name="Brodie E.L."/>
            <person name="Williams K.H."/>
            <person name="Hubbard S.S."/>
            <person name="Banfield J.F."/>
        </authorList>
    </citation>
    <scope>NUCLEOTIDE SEQUENCE [LARGE SCALE GENOMIC DNA]</scope>
    <source>
        <strain evidence="4">RIFCSPLOWO2_12_FULL_64_10</strain>
    </source>
</reference>
<dbReference type="PANTHER" id="PTHR43377:SF2">
    <property type="entry name" value="BINDING ROSSMANN FOLD OXIDOREDUCTASE, PUTATIVE (AFU_ORTHOLOGUE AFUA_4G00560)-RELATED"/>
    <property type="match status" value="1"/>
</dbReference>
<dbReference type="InterPro" id="IPR051450">
    <property type="entry name" value="Gfo/Idh/MocA_Oxidoreductases"/>
</dbReference>
<dbReference type="GO" id="GO:0000166">
    <property type="term" value="F:nucleotide binding"/>
    <property type="evidence" value="ECO:0007669"/>
    <property type="project" value="InterPro"/>
</dbReference>
<name>A0A1F6C3R1_HANXR</name>
<dbReference type="Pfam" id="PF22725">
    <property type="entry name" value="GFO_IDH_MocA_C3"/>
    <property type="match status" value="1"/>
</dbReference>
<feature type="domain" description="Gfo/Idh/MocA-like oxidoreductase N-terminal" evidence="1">
    <location>
        <begin position="5"/>
        <end position="125"/>
    </location>
</feature>
<evidence type="ECO:0008006" key="5">
    <source>
        <dbReference type="Google" id="ProtNLM"/>
    </source>
</evidence>
<dbReference type="InterPro" id="IPR055170">
    <property type="entry name" value="GFO_IDH_MocA-like_dom"/>
</dbReference>
<dbReference type="InterPro" id="IPR036291">
    <property type="entry name" value="NAD(P)-bd_dom_sf"/>
</dbReference>
<dbReference type="Proteomes" id="UP000178606">
    <property type="component" value="Unassembled WGS sequence"/>
</dbReference>
<comment type="caution">
    <text evidence="3">The sequence shown here is derived from an EMBL/GenBank/DDBJ whole genome shotgun (WGS) entry which is preliminary data.</text>
</comment>
<dbReference type="Pfam" id="PF01408">
    <property type="entry name" value="GFO_IDH_MocA"/>
    <property type="match status" value="1"/>
</dbReference>
<feature type="domain" description="GFO/IDH/MocA-like oxidoreductase" evidence="2">
    <location>
        <begin position="136"/>
        <end position="241"/>
    </location>
</feature>
<gene>
    <name evidence="3" type="ORF">A3F84_27315</name>
</gene>
<dbReference type="SUPFAM" id="SSF51735">
    <property type="entry name" value="NAD(P)-binding Rossmann-fold domains"/>
    <property type="match status" value="1"/>
</dbReference>
<dbReference type="AlphaFoldDB" id="A0A1F6C3R1"/>
<organism evidence="3 4">
    <name type="scientific">Handelsmanbacteria sp. (strain RIFCSPLOWO2_12_FULL_64_10)</name>
    <dbReference type="NCBI Taxonomy" id="1817868"/>
    <lineage>
        <taxon>Bacteria</taxon>
        <taxon>Candidatus Handelsmaniibacteriota</taxon>
    </lineage>
</organism>
<dbReference type="InterPro" id="IPR000683">
    <property type="entry name" value="Gfo/Idh/MocA-like_OxRdtase_N"/>
</dbReference>
<evidence type="ECO:0000259" key="2">
    <source>
        <dbReference type="Pfam" id="PF22725"/>
    </source>
</evidence>
<dbReference type="SUPFAM" id="SSF55347">
    <property type="entry name" value="Glyceraldehyde-3-phosphate dehydrogenase-like, C-terminal domain"/>
    <property type="match status" value="1"/>
</dbReference>
<evidence type="ECO:0000313" key="4">
    <source>
        <dbReference type="Proteomes" id="UP000178606"/>
    </source>
</evidence>
<evidence type="ECO:0000313" key="3">
    <source>
        <dbReference type="EMBL" id="OGG43703.1"/>
    </source>
</evidence>
<dbReference type="Gene3D" id="3.40.50.720">
    <property type="entry name" value="NAD(P)-binding Rossmann-like Domain"/>
    <property type="match status" value="1"/>
</dbReference>
<dbReference type="EMBL" id="MFKF01000427">
    <property type="protein sequence ID" value="OGG43703.1"/>
    <property type="molecule type" value="Genomic_DNA"/>
</dbReference>